<dbReference type="AlphaFoldDB" id="A0A438EQA6"/>
<dbReference type="EMBL" id="QGNW01001217">
    <property type="protein sequence ID" value="RVW49913.1"/>
    <property type="molecule type" value="Genomic_DNA"/>
</dbReference>
<feature type="transmembrane region" description="Helical" evidence="1">
    <location>
        <begin position="24"/>
        <end position="43"/>
    </location>
</feature>
<reference evidence="2 4" key="1">
    <citation type="journal article" date="2018" name="PLoS Genet.">
        <title>Population sequencing reveals clonal diversity and ancestral inbreeding in the grapevine cultivar Chardonnay.</title>
        <authorList>
            <person name="Roach M.J."/>
            <person name="Johnson D.L."/>
            <person name="Bohlmann J."/>
            <person name="van Vuuren H.J."/>
            <person name="Jones S.J."/>
            <person name="Pretorius I.S."/>
            <person name="Schmidt S.A."/>
            <person name="Borneman A.R."/>
        </authorList>
    </citation>
    <scope>NUCLEOTIDE SEQUENCE [LARGE SCALE GENOMIC DNA]</scope>
    <source>
        <strain evidence="4">cv. Chardonnay</strain>
        <strain evidence="2">I10V1</strain>
        <tissue evidence="2">Leaf</tissue>
    </source>
</reference>
<accession>A0A438EQA6</accession>
<protein>
    <submittedName>
        <fullName evidence="2">Uncharacterized protein</fullName>
    </submittedName>
</protein>
<keyword evidence="1" id="KW-0812">Transmembrane</keyword>
<sequence>MLSFHLNASHIWNLPVELDTDSCYYFNIFIMCHIEAFMLWVLWAQFLHMSSTYQLGVPFVLIFWTICEICWIFPSSVQIILSMFCRFHQNLRAMQKCQSRSLKHVRASTDHITSLLLNMGGCLDPMLACLVRMKIDIAHIDGYCSSGTSPTLRFEV</sequence>
<feature type="transmembrane region" description="Helical" evidence="1">
    <location>
        <begin position="55"/>
        <end position="74"/>
    </location>
</feature>
<evidence type="ECO:0000313" key="2">
    <source>
        <dbReference type="EMBL" id="RVW49913.1"/>
    </source>
</evidence>
<evidence type="ECO:0000313" key="4">
    <source>
        <dbReference type="Proteomes" id="UP000288805"/>
    </source>
</evidence>
<organism evidence="2 4">
    <name type="scientific">Vitis vinifera</name>
    <name type="common">Grape</name>
    <dbReference type="NCBI Taxonomy" id="29760"/>
    <lineage>
        <taxon>Eukaryota</taxon>
        <taxon>Viridiplantae</taxon>
        <taxon>Streptophyta</taxon>
        <taxon>Embryophyta</taxon>
        <taxon>Tracheophyta</taxon>
        <taxon>Spermatophyta</taxon>
        <taxon>Magnoliopsida</taxon>
        <taxon>eudicotyledons</taxon>
        <taxon>Gunneridae</taxon>
        <taxon>Pentapetalae</taxon>
        <taxon>rosids</taxon>
        <taxon>Vitales</taxon>
        <taxon>Vitaceae</taxon>
        <taxon>Viteae</taxon>
        <taxon>Vitis</taxon>
    </lineage>
</organism>
<dbReference type="EMBL" id="QGNW01000021">
    <property type="protein sequence ID" value="RVX14335.1"/>
    <property type="molecule type" value="Genomic_DNA"/>
</dbReference>
<keyword evidence="1" id="KW-0472">Membrane</keyword>
<dbReference type="Proteomes" id="UP000288805">
    <property type="component" value="Unassembled WGS sequence"/>
</dbReference>
<evidence type="ECO:0000313" key="3">
    <source>
        <dbReference type="EMBL" id="RVX14335.1"/>
    </source>
</evidence>
<evidence type="ECO:0000256" key="1">
    <source>
        <dbReference type="SAM" id="Phobius"/>
    </source>
</evidence>
<keyword evidence="1" id="KW-1133">Transmembrane helix</keyword>
<proteinExistence type="predicted"/>
<name>A0A438EQA6_VITVI</name>
<comment type="caution">
    <text evidence="2">The sequence shown here is derived from an EMBL/GenBank/DDBJ whole genome shotgun (WGS) entry which is preliminary data.</text>
</comment>
<gene>
    <name evidence="3" type="ORF">CK203_017364</name>
    <name evidence="2" type="ORF">CK203_093846</name>
</gene>